<feature type="transmembrane region" description="Helical" evidence="6">
    <location>
        <begin position="6"/>
        <end position="28"/>
    </location>
</feature>
<evidence type="ECO:0000256" key="1">
    <source>
        <dbReference type="ARBA" id="ARBA00004651"/>
    </source>
</evidence>
<dbReference type="STRING" id="415015.SAMN05660462_00571"/>
<feature type="transmembrane region" description="Helical" evidence="6">
    <location>
        <begin position="88"/>
        <end position="110"/>
    </location>
</feature>
<evidence type="ECO:0000256" key="3">
    <source>
        <dbReference type="ARBA" id="ARBA00022692"/>
    </source>
</evidence>
<feature type="transmembrane region" description="Helical" evidence="6">
    <location>
        <begin position="194"/>
        <end position="218"/>
    </location>
</feature>
<dbReference type="InterPro" id="IPR001851">
    <property type="entry name" value="ABC_transp_permease"/>
</dbReference>
<dbReference type="PANTHER" id="PTHR43370:SF1">
    <property type="entry name" value="GUANOSINE ABC TRANSPORTER PERMEASE PROTEIN NUPQ"/>
    <property type="match status" value="1"/>
</dbReference>
<dbReference type="GO" id="GO:0022857">
    <property type="term" value="F:transmembrane transporter activity"/>
    <property type="evidence" value="ECO:0007669"/>
    <property type="project" value="InterPro"/>
</dbReference>
<dbReference type="AlphaFoldDB" id="A0A1H3LP16"/>
<evidence type="ECO:0000313" key="7">
    <source>
        <dbReference type="EMBL" id="SDY65869.1"/>
    </source>
</evidence>
<feature type="transmembrane region" description="Helical" evidence="6">
    <location>
        <begin position="273"/>
        <end position="293"/>
    </location>
</feature>
<dbReference type="GO" id="GO:0005886">
    <property type="term" value="C:plasma membrane"/>
    <property type="evidence" value="ECO:0007669"/>
    <property type="project" value="UniProtKB-SubCell"/>
</dbReference>
<keyword evidence="4 6" id="KW-1133">Transmembrane helix</keyword>
<dbReference type="OrthoDB" id="9792579at2"/>
<proteinExistence type="predicted"/>
<sequence length="314" mass="33733">MDILQLLNSSLRLAAPIILIAIGGLFALKVNIFNLGLEGFTLIGCFSSVVGAFYTNSVIGGLFIGVIATILMTLIYAVFVMELKVNPVICAIAFLTLSSGLTRYLMIPIFDVSGKYILSSDLALRPIAISFLEKVPVIGPIINNQTILVYLSLIIPFFVYIFLYKTNIGLSMRAIGQSSNAAMSAGISVKKVQYFALILNGLFCGLAGAQLALSLNLFNVGMTSGRGFTALAALILTNAEPILTLLVCLLFGFANALANYLSTEGYPSQILAMLPYALALLAAILPMIIKTIAKSMKKAKIKNSKINNWRDINV</sequence>
<evidence type="ECO:0000256" key="6">
    <source>
        <dbReference type="SAM" id="Phobius"/>
    </source>
</evidence>
<evidence type="ECO:0000256" key="5">
    <source>
        <dbReference type="ARBA" id="ARBA00023136"/>
    </source>
</evidence>
<dbReference type="EMBL" id="FNQE01000004">
    <property type="protein sequence ID" value="SDY65869.1"/>
    <property type="molecule type" value="Genomic_DNA"/>
</dbReference>
<protein>
    <submittedName>
        <fullName evidence="7">Nucleoside ABC transporter membrane protein</fullName>
    </submittedName>
</protein>
<gene>
    <name evidence="7" type="ORF">SAMN05660462_00571</name>
</gene>
<name>A0A1H3LP16_9FIRM</name>
<dbReference type="Proteomes" id="UP000198625">
    <property type="component" value="Unassembled WGS sequence"/>
</dbReference>
<keyword evidence="2" id="KW-1003">Cell membrane</keyword>
<accession>A0A1H3LP16</accession>
<evidence type="ECO:0000313" key="8">
    <source>
        <dbReference type="Proteomes" id="UP000198625"/>
    </source>
</evidence>
<evidence type="ECO:0000256" key="4">
    <source>
        <dbReference type="ARBA" id="ARBA00022989"/>
    </source>
</evidence>
<organism evidence="7 8">
    <name type="scientific">Proteiniborus ethanoligenes</name>
    <dbReference type="NCBI Taxonomy" id="415015"/>
    <lineage>
        <taxon>Bacteria</taxon>
        <taxon>Bacillati</taxon>
        <taxon>Bacillota</taxon>
        <taxon>Clostridia</taxon>
        <taxon>Eubacteriales</taxon>
        <taxon>Proteiniborus</taxon>
    </lineage>
</organism>
<evidence type="ECO:0000256" key="2">
    <source>
        <dbReference type="ARBA" id="ARBA00022475"/>
    </source>
</evidence>
<dbReference type="PANTHER" id="PTHR43370">
    <property type="entry name" value="SUGAR ABC TRANSPORTER INTEGRAL MEMBRANE PROTEIN-RELATED"/>
    <property type="match status" value="1"/>
</dbReference>
<keyword evidence="8" id="KW-1185">Reference proteome</keyword>
<comment type="subcellular location">
    <subcellularLocation>
        <location evidence="1">Cell membrane</location>
        <topology evidence="1">Multi-pass membrane protein</topology>
    </subcellularLocation>
</comment>
<dbReference type="CDD" id="cd06580">
    <property type="entry name" value="TM_PBP1_transp_TpRbsC_like"/>
    <property type="match status" value="1"/>
</dbReference>
<dbReference type="RefSeq" id="WP_091726939.1">
    <property type="nucleotide sequence ID" value="NZ_FNQE01000004.1"/>
</dbReference>
<feature type="transmembrane region" description="Helical" evidence="6">
    <location>
        <begin position="60"/>
        <end position="81"/>
    </location>
</feature>
<keyword evidence="5 6" id="KW-0472">Membrane</keyword>
<feature type="transmembrane region" description="Helical" evidence="6">
    <location>
        <begin position="230"/>
        <end position="253"/>
    </location>
</feature>
<reference evidence="7 8" key="1">
    <citation type="submission" date="2016-10" db="EMBL/GenBank/DDBJ databases">
        <authorList>
            <person name="de Groot N.N."/>
        </authorList>
    </citation>
    <scope>NUCLEOTIDE SEQUENCE [LARGE SCALE GENOMIC DNA]</scope>
    <source>
        <strain evidence="7 8">DSM 21650</strain>
    </source>
</reference>
<feature type="transmembrane region" description="Helical" evidence="6">
    <location>
        <begin position="147"/>
        <end position="164"/>
    </location>
</feature>
<keyword evidence="3 6" id="KW-0812">Transmembrane</keyword>
<dbReference type="Pfam" id="PF02653">
    <property type="entry name" value="BPD_transp_2"/>
    <property type="match status" value="1"/>
</dbReference>